<sequence>MKKNENSFVLVEIIVSKSIVTCFLDEPVLNIDTQETVVISHQCTDDQRFGIPKKLLNNCIPNARFISLSSRVTIAIAVVVGAVYHSYTTFSTVQNSILIRIVSIEANVDKKFEKKKRDTRVHIIEAIKSLKAAIEERFEKSEHNARGHISEAIKSLEETLAENSIKSKQYKISSSATSLNH</sequence>
<keyword evidence="2" id="KW-1185">Reference proteome</keyword>
<reference evidence="1 2" key="1">
    <citation type="journal article" date="2018" name="Sci. Rep.">
        <title>Comparative analysis of the Pocillopora damicornis genome highlights role of immune system in coral evolution.</title>
        <authorList>
            <person name="Cunning R."/>
            <person name="Bay R.A."/>
            <person name="Gillette P."/>
            <person name="Baker A.C."/>
            <person name="Traylor-Knowles N."/>
        </authorList>
    </citation>
    <scope>NUCLEOTIDE SEQUENCE [LARGE SCALE GENOMIC DNA]</scope>
    <source>
        <strain evidence="1">RSMAS</strain>
        <tissue evidence="1">Whole animal</tissue>
    </source>
</reference>
<gene>
    <name evidence="1" type="ORF">pdam_00018059</name>
</gene>
<organism evidence="1 2">
    <name type="scientific">Pocillopora damicornis</name>
    <name type="common">Cauliflower coral</name>
    <name type="synonym">Millepora damicornis</name>
    <dbReference type="NCBI Taxonomy" id="46731"/>
    <lineage>
        <taxon>Eukaryota</taxon>
        <taxon>Metazoa</taxon>
        <taxon>Cnidaria</taxon>
        <taxon>Anthozoa</taxon>
        <taxon>Hexacorallia</taxon>
        <taxon>Scleractinia</taxon>
        <taxon>Astrocoeniina</taxon>
        <taxon>Pocilloporidae</taxon>
        <taxon>Pocillopora</taxon>
    </lineage>
</organism>
<proteinExistence type="predicted"/>
<dbReference type="Proteomes" id="UP000275408">
    <property type="component" value="Unassembled WGS sequence"/>
</dbReference>
<comment type="caution">
    <text evidence="1">The sequence shown here is derived from an EMBL/GenBank/DDBJ whole genome shotgun (WGS) entry which is preliminary data.</text>
</comment>
<evidence type="ECO:0000313" key="2">
    <source>
        <dbReference type="Proteomes" id="UP000275408"/>
    </source>
</evidence>
<protein>
    <submittedName>
        <fullName evidence="1">Uncharacterized protein</fullName>
    </submittedName>
</protein>
<accession>A0A3M6USY7</accession>
<dbReference type="EMBL" id="RCHS01000797">
    <property type="protein sequence ID" value="RMX56781.1"/>
    <property type="molecule type" value="Genomic_DNA"/>
</dbReference>
<dbReference type="AlphaFoldDB" id="A0A3M6USY7"/>
<evidence type="ECO:0000313" key="1">
    <source>
        <dbReference type="EMBL" id="RMX56781.1"/>
    </source>
</evidence>
<name>A0A3M6USY7_POCDA</name>